<gene>
    <name evidence="2" type="ORF">KV203_02130</name>
</gene>
<evidence type="ECO:0000313" key="2">
    <source>
        <dbReference type="EMBL" id="QXQ14255.1"/>
    </source>
</evidence>
<evidence type="ECO:0000259" key="1">
    <source>
        <dbReference type="Pfam" id="PF05050"/>
    </source>
</evidence>
<dbReference type="PANTHER" id="PTHR36973:SF4">
    <property type="entry name" value="NODULATION PROTEIN"/>
    <property type="match status" value="1"/>
</dbReference>
<organism evidence="2 3">
    <name type="scientific">Skermania pinensis</name>
    <dbReference type="NCBI Taxonomy" id="39122"/>
    <lineage>
        <taxon>Bacteria</taxon>
        <taxon>Bacillati</taxon>
        <taxon>Actinomycetota</taxon>
        <taxon>Actinomycetes</taxon>
        <taxon>Mycobacteriales</taxon>
        <taxon>Gordoniaceae</taxon>
        <taxon>Skermania</taxon>
    </lineage>
</organism>
<reference evidence="2" key="1">
    <citation type="submission" date="2021-07" db="EMBL/GenBank/DDBJ databases">
        <title>Candidatus Kaistella beijingensis sp. nov. isolated from a municipal wastewater treatment plant is involved in sludge foaming.</title>
        <authorList>
            <person name="Song Y."/>
            <person name="Liu S.-J."/>
        </authorList>
    </citation>
    <scope>NUCLEOTIDE SEQUENCE</scope>
    <source>
        <strain evidence="2">DSM 43998</strain>
    </source>
</reference>
<keyword evidence="2" id="KW-0808">Transferase</keyword>
<feature type="domain" description="Methyltransferase FkbM" evidence="1">
    <location>
        <begin position="33"/>
        <end position="200"/>
    </location>
</feature>
<dbReference type="GO" id="GO:0008168">
    <property type="term" value="F:methyltransferase activity"/>
    <property type="evidence" value="ECO:0007669"/>
    <property type="project" value="UniProtKB-KW"/>
</dbReference>
<dbReference type="EMBL" id="CP079105">
    <property type="protein sequence ID" value="QXQ14255.1"/>
    <property type="molecule type" value="Genomic_DNA"/>
</dbReference>
<keyword evidence="2" id="KW-0489">Methyltransferase</keyword>
<dbReference type="GO" id="GO:0032259">
    <property type="term" value="P:methylation"/>
    <property type="evidence" value="ECO:0007669"/>
    <property type="project" value="UniProtKB-KW"/>
</dbReference>
<dbReference type="NCBIfam" id="TIGR01444">
    <property type="entry name" value="fkbM_fam"/>
    <property type="match status" value="1"/>
</dbReference>
<dbReference type="Gene3D" id="3.40.50.150">
    <property type="entry name" value="Vaccinia Virus protein VP39"/>
    <property type="match status" value="1"/>
</dbReference>
<accession>A0ABX8SCD1</accession>
<protein>
    <submittedName>
        <fullName evidence="2">FkbM family methyltransferase</fullName>
    </submittedName>
</protein>
<dbReference type="Proteomes" id="UP000887023">
    <property type="component" value="Chromosome"/>
</dbReference>
<keyword evidence="3" id="KW-1185">Reference proteome</keyword>
<dbReference type="Pfam" id="PF05050">
    <property type="entry name" value="Methyltransf_21"/>
    <property type="match status" value="1"/>
</dbReference>
<dbReference type="InterPro" id="IPR006342">
    <property type="entry name" value="FkbM_mtfrase"/>
</dbReference>
<proteinExistence type="predicted"/>
<dbReference type="RefSeq" id="WP_169797444.1">
    <property type="nucleotide sequence ID" value="NZ_CBCRUZ010000003.1"/>
</dbReference>
<name>A0ABX8SCD1_9ACTN</name>
<sequence length="226" mass="25683">MRDFTLRARDLIVEIRHVRKYDPYLLGLNGVIHIGANSGQERAYYQAAGLEVLWVEPIPDVFEKLVSNIHRYPRQRALSYLLSDVDGKTYELNIANNDAQSSSIFDLSLHAELWPEVQYVDRISLRSTRFDTMVDTEHIDLDRYEALILDTQGAELLILQGAGDLLSNFRFIKTEAADFEIYAGGAHLGDLIKHLAGFGFSELGRWKFADGPPEGSGCYDVIFERR</sequence>
<dbReference type="PANTHER" id="PTHR36973">
    <property type="entry name" value="SLL1456 PROTEIN-RELATED"/>
    <property type="match status" value="1"/>
</dbReference>
<dbReference type="InterPro" id="IPR029063">
    <property type="entry name" value="SAM-dependent_MTases_sf"/>
</dbReference>
<dbReference type="SUPFAM" id="SSF53335">
    <property type="entry name" value="S-adenosyl-L-methionine-dependent methyltransferases"/>
    <property type="match status" value="1"/>
</dbReference>
<dbReference type="InterPro" id="IPR053188">
    <property type="entry name" value="FkbM_Methyltransferase"/>
</dbReference>
<evidence type="ECO:0000313" key="3">
    <source>
        <dbReference type="Proteomes" id="UP000887023"/>
    </source>
</evidence>